<accession>E3MNJ9</accession>
<dbReference type="AlphaFoldDB" id="E3MNJ9"/>
<proteinExistence type="predicted"/>
<dbReference type="InParanoid" id="E3MNJ9"/>
<dbReference type="InterPro" id="IPR006570">
    <property type="entry name" value="SPK_dom"/>
</dbReference>
<organism evidence="4">
    <name type="scientific">Caenorhabditis remanei</name>
    <name type="common">Caenorhabditis vulgaris</name>
    <dbReference type="NCBI Taxonomy" id="31234"/>
    <lineage>
        <taxon>Eukaryota</taxon>
        <taxon>Metazoa</taxon>
        <taxon>Ecdysozoa</taxon>
        <taxon>Nematoda</taxon>
        <taxon>Chromadorea</taxon>
        <taxon>Rhabditida</taxon>
        <taxon>Rhabditina</taxon>
        <taxon>Rhabditomorpha</taxon>
        <taxon>Rhabditoidea</taxon>
        <taxon>Rhabditidae</taxon>
        <taxon>Peloderinae</taxon>
        <taxon>Caenorhabditis</taxon>
    </lineage>
</organism>
<gene>
    <name evidence="3" type="ORF">CRE_05882</name>
</gene>
<dbReference type="HOGENOM" id="CLU_1769809_0_0_1"/>
<dbReference type="Proteomes" id="UP000008281">
    <property type="component" value="Unassembled WGS sequence"/>
</dbReference>
<dbReference type="OrthoDB" id="5877798at2759"/>
<sequence length="147" mass="17074">MTAGQPENIESDEETTNMYNFMIEKAKTPESPLKIKKLVIEYRVKIHELENMDEETKIRMIFALSAPIDSGFLVKIKESDDVQTDHARRITEYKTKEGGFELREELIYRTIKRHLHSSSSNHVRSTDTNKSMDWTTANQNVKGIKNL</sequence>
<feature type="domain" description="SPK" evidence="2">
    <location>
        <begin position="14"/>
        <end position="104"/>
    </location>
</feature>
<evidence type="ECO:0000313" key="4">
    <source>
        <dbReference type="Proteomes" id="UP000008281"/>
    </source>
</evidence>
<dbReference type="Pfam" id="PF04435">
    <property type="entry name" value="SPK"/>
    <property type="match status" value="1"/>
</dbReference>
<evidence type="ECO:0000313" key="3">
    <source>
        <dbReference type="EMBL" id="EFP06145.1"/>
    </source>
</evidence>
<dbReference type="InterPro" id="IPR053315">
    <property type="entry name" value="Peptidase_C14A"/>
</dbReference>
<reference evidence="3" key="1">
    <citation type="submission" date="2007-07" db="EMBL/GenBank/DDBJ databases">
        <title>PCAP assembly of the Caenorhabditis remanei genome.</title>
        <authorList>
            <consortium name="The Caenorhabditis remanei Sequencing Consortium"/>
            <person name="Wilson R.K."/>
        </authorList>
    </citation>
    <scope>NUCLEOTIDE SEQUENCE [LARGE SCALE GENOMIC DNA]</scope>
    <source>
        <strain evidence="3">PB4641</strain>
    </source>
</reference>
<dbReference type="EMBL" id="DS268460">
    <property type="protein sequence ID" value="EFP06145.1"/>
    <property type="molecule type" value="Genomic_DNA"/>
</dbReference>
<evidence type="ECO:0000256" key="1">
    <source>
        <dbReference type="SAM" id="MobiDB-lite"/>
    </source>
</evidence>
<dbReference type="SMART" id="SM00583">
    <property type="entry name" value="SPK"/>
    <property type="match status" value="1"/>
</dbReference>
<dbReference type="PANTHER" id="PTHR23362">
    <property type="entry name" value="L-PLASTIN-RELATED"/>
    <property type="match status" value="1"/>
</dbReference>
<protein>
    <recommendedName>
        <fullName evidence="2">SPK domain-containing protein</fullName>
    </recommendedName>
</protein>
<feature type="region of interest" description="Disordered" evidence="1">
    <location>
        <begin position="118"/>
        <end position="139"/>
    </location>
</feature>
<name>E3MNJ9_CAERE</name>
<evidence type="ECO:0000259" key="2">
    <source>
        <dbReference type="SMART" id="SM00583"/>
    </source>
</evidence>
<keyword evidence="4" id="KW-1185">Reference proteome</keyword>